<dbReference type="InterPro" id="IPR051211">
    <property type="entry name" value="PG_lysyltransferase"/>
</dbReference>
<feature type="transmembrane region" description="Helical" evidence="15">
    <location>
        <begin position="507"/>
        <end position="525"/>
    </location>
</feature>
<dbReference type="GO" id="GO:0050071">
    <property type="term" value="F:phosphatidylglycerol lysyltransferase activity"/>
    <property type="evidence" value="ECO:0007669"/>
    <property type="project" value="UniProtKB-EC"/>
</dbReference>
<keyword evidence="17" id="KW-0012">Acyltransferase</keyword>
<reference evidence="17 18" key="1">
    <citation type="submission" date="2023-07" db="EMBL/GenBank/DDBJ databases">
        <title>Sequencing the genomes of 1000 actinobacteria strains.</title>
        <authorList>
            <person name="Klenk H.-P."/>
        </authorList>
    </citation>
    <scope>NUCLEOTIDE SEQUENCE [LARGE SCALE GENOMIC DNA]</scope>
    <source>
        <strain evidence="17 18">DSM 15539</strain>
    </source>
</reference>
<dbReference type="Pfam" id="PF09924">
    <property type="entry name" value="LPG_synthase_C"/>
    <property type="match status" value="1"/>
</dbReference>
<evidence type="ECO:0000256" key="13">
    <source>
        <dbReference type="ARBA" id="ARBA00047540"/>
    </source>
</evidence>
<feature type="transmembrane region" description="Helical" evidence="15">
    <location>
        <begin position="78"/>
        <end position="100"/>
    </location>
</feature>
<keyword evidence="11" id="KW-0046">Antibiotic resistance</keyword>
<evidence type="ECO:0000256" key="3">
    <source>
        <dbReference type="ARBA" id="ARBA00012014"/>
    </source>
</evidence>
<feature type="transmembrane region" description="Helical" evidence="15">
    <location>
        <begin position="229"/>
        <end position="251"/>
    </location>
</feature>
<gene>
    <name evidence="17" type="ORF">J2S36_000376</name>
</gene>
<dbReference type="InterPro" id="IPR022791">
    <property type="entry name" value="L-PG_synthase/AglD"/>
</dbReference>
<comment type="catalytic activity">
    <reaction evidence="13">
        <text>L-lysyl-tRNA(Lys) + a 1,2-diacyl-sn-glycero-3-phospho-(1'-sn-glycerol) = a 1,2-diacyl-sn-glycero-3-phospho-1'-(3'-O-L-lysyl)-sn-glycerol + tRNA(Lys)</text>
        <dbReference type="Rhea" id="RHEA:10668"/>
        <dbReference type="Rhea" id="RHEA-COMP:9696"/>
        <dbReference type="Rhea" id="RHEA-COMP:9697"/>
        <dbReference type="ChEBI" id="CHEBI:64716"/>
        <dbReference type="ChEBI" id="CHEBI:75792"/>
        <dbReference type="ChEBI" id="CHEBI:78442"/>
        <dbReference type="ChEBI" id="CHEBI:78529"/>
        <dbReference type="EC" id="2.3.2.3"/>
    </reaction>
</comment>
<keyword evidence="10 15" id="KW-0472">Membrane</keyword>
<organism evidence="17 18">
    <name type="scientific">Arcanobacterium hippocoleae</name>
    <dbReference type="NCBI Taxonomy" id="149017"/>
    <lineage>
        <taxon>Bacteria</taxon>
        <taxon>Bacillati</taxon>
        <taxon>Actinomycetota</taxon>
        <taxon>Actinomycetes</taxon>
        <taxon>Actinomycetales</taxon>
        <taxon>Actinomycetaceae</taxon>
        <taxon>Arcanobacterium</taxon>
    </lineage>
</organism>
<dbReference type="PANTHER" id="PTHR34697">
    <property type="entry name" value="PHOSPHATIDYLGLYCEROL LYSYLTRANSFERASE"/>
    <property type="match status" value="1"/>
</dbReference>
<name>A0ABU1T0I2_9ACTO</name>
<feature type="compositionally biased region" description="Basic and acidic residues" evidence="14">
    <location>
        <begin position="1"/>
        <end position="10"/>
    </location>
</feature>
<evidence type="ECO:0000256" key="1">
    <source>
        <dbReference type="ARBA" id="ARBA00004651"/>
    </source>
</evidence>
<keyword evidence="7 15" id="KW-0812">Transmembrane</keyword>
<evidence type="ECO:0000256" key="14">
    <source>
        <dbReference type="SAM" id="MobiDB-lite"/>
    </source>
</evidence>
<feature type="domain" description="Phosphatidylglycerol lysyltransferase C-terminal" evidence="16">
    <location>
        <begin position="549"/>
        <end position="835"/>
    </location>
</feature>
<dbReference type="RefSeq" id="WP_309954959.1">
    <property type="nucleotide sequence ID" value="NZ_JAVDUJ010000001.1"/>
</dbReference>
<feature type="transmembrane region" description="Helical" evidence="15">
    <location>
        <begin position="39"/>
        <end position="58"/>
    </location>
</feature>
<evidence type="ECO:0000256" key="15">
    <source>
        <dbReference type="SAM" id="Phobius"/>
    </source>
</evidence>
<evidence type="ECO:0000256" key="10">
    <source>
        <dbReference type="ARBA" id="ARBA00023136"/>
    </source>
</evidence>
<evidence type="ECO:0000256" key="6">
    <source>
        <dbReference type="ARBA" id="ARBA00022679"/>
    </source>
</evidence>
<keyword evidence="6 17" id="KW-0808">Transferase</keyword>
<keyword evidence="8 15" id="KW-1133">Transmembrane helix</keyword>
<evidence type="ECO:0000256" key="5">
    <source>
        <dbReference type="ARBA" id="ARBA00022475"/>
    </source>
</evidence>
<sequence length="915" mass="103420">MSEREQHQMQDHANQPPAKGKAACAFGRLKEYFTAHRKMLLRIFYGAMIIAVVIVAFHELQSLSYQHLQEIFHSQSPSVVIGMFALGLLAFLATGIYDLFTRRHFSIDIPAHKALMIGCIAQAFNNFAGLGGLTGGTLRTKHYTARGINTKQALNLTMIIWLANLLGLFVLTILTVPFAHEYLNREIIVAIIGSGYIGFFFFGQHFRIGKINFRNSFLAKPNFAQKSQLLFASVIDWLAAAFFFWTCLHVFGTNLDLPFVLFGYSFATIVGLISMLPAGIGSFDVTVIAMFTAAGAEPSRILLGILLFRVSYYLVPWLLALLLSANEYLMNRNSLSGIYRRRNIFHTLLWIGMFFCGAMLVLSAITPDVIARLLRLHQLIPLSIQRTSALTTLNIGIALLVLSIGIRHRVRRIYWATLCALIFGSFSVMLSGLNYEEAMILAVFAVLLVLARESFTAEPLQPTRRRLIISGILVLCIPFVVILLQEFFYHQNTIYYHLIGTSKPSNIIFVNIAVTLLIVFALIFTKSKKLVFTPPTAEDVNRFADFLLRHKGSSYSYLFALGDKQVFYNNNETVAFLYRAHKGSMLVLGDPIGADADFADAIGELIDYAIMHDMKIAFYQVSATYLEMLVEYGMRFVKIGEDASISLTTYSNVGNCGKVFRRMRNRMTQNNTEFEILYPPFDDQTMSQLREVSDSWLGKREEMGFSLGFFDPEYLSAGPIGVIKSDRGFEGFVNIVFIDSARVSFDLMRFRPDAPGGTMDGIMISLIEWAKALGFQELNIGMAPLSNVGRRAYSHGAEKVVKYVHDFGNQIYNFRGLRAYKEKFKPTWKSRYLVYSSARSLPVVLFGLLEIINRPKNDYDYFACEVRKSFGQRVREDVLPNLNRTPIITTDSPFAGLTQKQKQRLQQKPQQKIEK</sequence>
<evidence type="ECO:0000256" key="2">
    <source>
        <dbReference type="ARBA" id="ARBA00008627"/>
    </source>
</evidence>
<feature type="transmembrane region" description="Helical" evidence="15">
    <location>
        <begin position="257"/>
        <end position="273"/>
    </location>
</feature>
<evidence type="ECO:0000256" key="12">
    <source>
        <dbReference type="ARBA" id="ARBA00031899"/>
    </source>
</evidence>
<evidence type="ECO:0000256" key="11">
    <source>
        <dbReference type="ARBA" id="ARBA00023251"/>
    </source>
</evidence>
<accession>A0ABU1T0I2</accession>
<feature type="transmembrane region" description="Helical" evidence="15">
    <location>
        <begin position="467"/>
        <end position="487"/>
    </location>
</feature>
<feature type="transmembrane region" description="Helical" evidence="15">
    <location>
        <begin position="302"/>
        <end position="323"/>
    </location>
</feature>
<proteinExistence type="inferred from homology"/>
<dbReference type="InterPro" id="IPR016181">
    <property type="entry name" value="Acyl_CoA_acyltransferase"/>
</dbReference>
<feature type="transmembrane region" description="Helical" evidence="15">
    <location>
        <begin position="438"/>
        <end position="455"/>
    </location>
</feature>
<evidence type="ECO:0000313" key="17">
    <source>
        <dbReference type="EMBL" id="MDR6938833.1"/>
    </source>
</evidence>
<dbReference type="Pfam" id="PF03706">
    <property type="entry name" value="LPG_synthase_TM"/>
    <property type="match status" value="1"/>
</dbReference>
<comment type="subcellular location">
    <subcellularLocation>
        <location evidence="1">Cell membrane</location>
        <topology evidence="1">Multi-pass membrane protein</topology>
    </subcellularLocation>
</comment>
<comment type="caution">
    <text evidence="17">The sequence shown here is derived from an EMBL/GenBank/DDBJ whole genome shotgun (WGS) entry which is preliminary data.</text>
</comment>
<dbReference type="PANTHER" id="PTHR34697:SF2">
    <property type="entry name" value="PHOSPHATIDYLGLYCEROL LYSYLTRANSFERASE"/>
    <property type="match status" value="1"/>
</dbReference>
<keyword evidence="18" id="KW-1185">Reference proteome</keyword>
<feature type="transmembrane region" description="Helical" evidence="15">
    <location>
        <begin position="386"/>
        <end position="406"/>
    </location>
</feature>
<evidence type="ECO:0000259" key="16">
    <source>
        <dbReference type="Pfam" id="PF09924"/>
    </source>
</evidence>
<dbReference type="EC" id="2.3.2.3" evidence="3"/>
<evidence type="ECO:0000256" key="8">
    <source>
        <dbReference type="ARBA" id="ARBA00022989"/>
    </source>
</evidence>
<comment type="similarity">
    <text evidence="2">Belongs to the LPG synthase family.</text>
</comment>
<feature type="transmembrane region" description="Helical" evidence="15">
    <location>
        <begin position="153"/>
        <end position="175"/>
    </location>
</feature>
<protein>
    <recommendedName>
        <fullName evidence="4">Phosphatidylglycerol lysyltransferase</fullName>
        <ecNumber evidence="3">2.3.2.3</ecNumber>
    </recommendedName>
    <alternativeName>
        <fullName evidence="12">Lysylphosphatidylglycerol synthase</fullName>
    </alternativeName>
</protein>
<feature type="transmembrane region" description="Helical" evidence="15">
    <location>
        <begin position="413"/>
        <end position="432"/>
    </location>
</feature>
<feature type="region of interest" description="Disordered" evidence="14">
    <location>
        <begin position="1"/>
        <end position="20"/>
    </location>
</feature>
<dbReference type="InterPro" id="IPR024320">
    <property type="entry name" value="LPG_synthase_C"/>
</dbReference>
<dbReference type="SUPFAM" id="SSF55729">
    <property type="entry name" value="Acyl-CoA N-acyltransferases (Nat)"/>
    <property type="match status" value="1"/>
</dbReference>
<keyword evidence="9" id="KW-0443">Lipid metabolism</keyword>
<feature type="transmembrane region" description="Helical" evidence="15">
    <location>
        <begin position="344"/>
        <end position="366"/>
    </location>
</feature>
<dbReference type="Proteomes" id="UP001266099">
    <property type="component" value="Unassembled WGS sequence"/>
</dbReference>
<evidence type="ECO:0000313" key="18">
    <source>
        <dbReference type="Proteomes" id="UP001266099"/>
    </source>
</evidence>
<dbReference type="EMBL" id="JAVDUJ010000001">
    <property type="protein sequence ID" value="MDR6938833.1"/>
    <property type="molecule type" value="Genomic_DNA"/>
</dbReference>
<feature type="transmembrane region" description="Helical" evidence="15">
    <location>
        <begin position="187"/>
        <end position="208"/>
    </location>
</feature>
<evidence type="ECO:0000256" key="9">
    <source>
        <dbReference type="ARBA" id="ARBA00023098"/>
    </source>
</evidence>
<dbReference type="NCBIfam" id="NF033480">
    <property type="entry name" value="bifunc_MprF"/>
    <property type="match status" value="1"/>
</dbReference>
<keyword evidence="5" id="KW-1003">Cell membrane</keyword>
<evidence type="ECO:0000256" key="4">
    <source>
        <dbReference type="ARBA" id="ARBA00021546"/>
    </source>
</evidence>
<evidence type="ECO:0000256" key="7">
    <source>
        <dbReference type="ARBA" id="ARBA00022692"/>
    </source>
</evidence>